<evidence type="ECO:0000259" key="2">
    <source>
        <dbReference type="PROSITE" id="PS50878"/>
    </source>
</evidence>
<dbReference type="SUPFAM" id="SSF56672">
    <property type="entry name" value="DNA/RNA polymerases"/>
    <property type="match status" value="1"/>
</dbReference>
<evidence type="ECO:0000256" key="1">
    <source>
        <dbReference type="SAM" id="MobiDB-lite"/>
    </source>
</evidence>
<proteinExistence type="predicted"/>
<keyword evidence="3" id="KW-0808">Transferase</keyword>
<dbReference type="Gene3D" id="3.10.10.10">
    <property type="entry name" value="HIV Type 1 Reverse Transcriptase, subunit A, domain 1"/>
    <property type="match status" value="1"/>
</dbReference>
<keyword evidence="3" id="KW-0695">RNA-directed DNA polymerase</keyword>
<feature type="domain" description="Reverse transcriptase" evidence="2">
    <location>
        <begin position="68"/>
        <end position="245"/>
    </location>
</feature>
<accession>A0AAV4EJY3</accession>
<protein>
    <submittedName>
        <fullName evidence="3">RNA-directed DNA polymerase (Reverse transcriptase) domain containing protein</fullName>
    </submittedName>
</protein>
<dbReference type="Proteomes" id="UP000762676">
    <property type="component" value="Unassembled WGS sequence"/>
</dbReference>
<dbReference type="InterPro" id="IPR050951">
    <property type="entry name" value="Retrovirus_Pol_polyprotein"/>
</dbReference>
<gene>
    <name evidence="3" type="ORF">ElyMa_003535100</name>
</gene>
<feature type="region of interest" description="Disordered" evidence="1">
    <location>
        <begin position="424"/>
        <end position="446"/>
    </location>
</feature>
<dbReference type="FunFam" id="3.30.70.270:FF:000020">
    <property type="entry name" value="Transposon Tf2-6 polyprotein-like Protein"/>
    <property type="match status" value="1"/>
</dbReference>
<keyword evidence="4" id="KW-1185">Reference proteome</keyword>
<dbReference type="InterPro" id="IPR043128">
    <property type="entry name" value="Rev_trsase/Diguanyl_cyclase"/>
</dbReference>
<dbReference type="InterPro" id="IPR000477">
    <property type="entry name" value="RT_dom"/>
</dbReference>
<dbReference type="PANTHER" id="PTHR37984:SF9">
    <property type="entry name" value="INTEGRASE CATALYTIC DOMAIN-CONTAINING PROTEIN"/>
    <property type="match status" value="1"/>
</dbReference>
<name>A0AAV4EJY3_9GAST</name>
<dbReference type="Pfam" id="PF00078">
    <property type="entry name" value="RVT_1"/>
    <property type="match status" value="1"/>
</dbReference>
<dbReference type="InterPro" id="IPR043502">
    <property type="entry name" value="DNA/RNA_pol_sf"/>
</dbReference>
<dbReference type="EMBL" id="BMAT01007240">
    <property type="protein sequence ID" value="GFR60576.1"/>
    <property type="molecule type" value="Genomic_DNA"/>
</dbReference>
<dbReference type="GO" id="GO:0003964">
    <property type="term" value="F:RNA-directed DNA polymerase activity"/>
    <property type="evidence" value="ECO:0007669"/>
    <property type="project" value="UniProtKB-KW"/>
</dbReference>
<evidence type="ECO:0000313" key="3">
    <source>
        <dbReference type="EMBL" id="GFR60576.1"/>
    </source>
</evidence>
<dbReference type="PANTHER" id="PTHR37984">
    <property type="entry name" value="PROTEIN CBG26694"/>
    <property type="match status" value="1"/>
</dbReference>
<sequence length="446" mass="50946">MKVSALNAHNRHVLSDFPRLLSDELSTFPDYKHVITVTDEAMPSAKKLRPAPLSRRKATEKEVALMDKVGIWEKVDKSQWVHPLVTVNKPNGEVRITTDLSPLNRYVTPDRFPLPNSKDLFLELRGATVFSKLDLRKAFFHIVLAPESRSLTKTLTHQGLRQYCRLPMGLKDFASVCRRLVSQTLAGCPGTIAYIDDILVFGPSQADHDRHLREALQRLESKDFRLQISKCEFCVSRINFLGHIISADGITPDPENVQPLLDAPTLKTLKQVQSFLGMVNYYHDFIKNLSTTAEPLRRLTRKGVKFQWSTKCSPTFERLKIDIAGELMFGRKIRLPYQIPHLTARLQSAPPHHASGTQSDNYLRCRGPYKVGNKVLKGRSPWSKPLSVIAVFGNWTYRLSGQVWNAHKLRRSIDPSVDWIYESAPSQKSRRPTRHNRGVPLIRYRQ</sequence>
<reference evidence="3 4" key="1">
    <citation type="journal article" date="2021" name="Elife">
        <title>Chloroplast acquisition without the gene transfer in kleptoplastic sea slugs, Plakobranchus ocellatus.</title>
        <authorList>
            <person name="Maeda T."/>
            <person name="Takahashi S."/>
            <person name="Yoshida T."/>
            <person name="Shimamura S."/>
            <person name="Takaki Y."/>
            <person name="Nagai Y."/>
            <person name="Toyoda A."/>
            <person name="Suzuki Y."/>
            <person name="Arimoto A."/>
            <person name="Ishii H."/>
            <person name="Satoh N."/>
            <person name="Nishiyama T."/>
            <person name="Hasebe M."/>
            <person name="Maruyama T."/>
            <person name="Minagawa J."/>
            <person name="Obokata J."/>
            <person name="Shigenobu S."/>
        </authorList>
    </citation>
    <scope>NUCLEOTIDE SEQUENCE [LARGE SCALE GENOMIC DNA]</scope>
</reference>
<keyword evidence="3" id="KW-0548">Nucleotidyltransferase</keyword>
<evidence type="ECO:0000313" key="4">
    <source>
        <dbReference type="Proteomes" id="UP000762676"/>
    </source>
</evidence>
<feature type="compositionally biased region" description="Basic residues" evidence="1">
    <location>
        <begin position="428"/>
        <end position="437"/>
    </location>
</feature>
<dbReference type="AlphaFoldDB" id="A0AAV4EJY3"/>
<organism evidence="3 4">
    <name type="scientific">Elysia marginata</name>
    <dbReference type="NCBI Taxonomy" id="1093978"/>
    <lineage>
        <taxon>Eukaryota</taxon>
        <taxon>Metazoa</taxon>
        <taxon>Spiralia</taxon>
        <taxon>Lophotrochozoa</taxon>
        <taxon>Mollusca</taxon>
        <taxon>Gastropoda</taxon>
        <taxon>Heterobranchia</taxon>
        <taxon>Euthyneura</taxon>
        <taxon>Panpulmonata</taxon>
        <taxon>Sacoglossa</taxon>
        <taxon>Placobranchoidea</taxon>
        <taxon>Plakobranchidae</taxon>
        <taxon>Elysia</taxon>
    </lineage>
</organism>
<dbReference type="PROSITE" id="PS50878">
    <property type="entry name" value="RT_POL"/>
    <property type="match status" value="1"/>
</dbReference>
<dbReference type="Gene3D" id="3.30.70.270">
    <property type="match status" value="2"/>
</dbReference>
<comment type="caution">
    <text evidence="3">The sequence shown here is derived from an EMBL/GenBank/DDBJ whole genome shotgun (WGS) entry which is preliminary data.</text>
</comment>
<dbReference type="CDD" id="cd01647">
    <property type="entry name" value="RT_LTR"/>
    <property type="match status" value="1"/>
</dbReference>